<keyword evidence="2" id="KW-1185">Reference proteome</keyword>
<name>A0AAV3ZSH2_9GAST</name>
<gene>
    <name evidence="1" type="ORF">PoB_002385900</name>
</gene>
<proteinExistence type="predicted"/>
<comment type="caution">
    <text evidence="1">The sequence shown here is derived from an EMBL/GenBank/DDBJ whole genome shotgun (WGS) entry which is preliminary data.</text>
</comment>
<accession>A0AAV3ZSH2</accession>
<sequence length="107" mass="11790">MGATGFTDMQTGRRNDVSYDCELMAVTECLRVVIRRQREGAALPGLAIFTDCRALVQALGGSGSEIFGGAVLFVDNLQKTERVWPWSNSFRHMLELAEGHSHSHGNH</sequence>
<evidence type="ECO:0008006" key="3">
    <source>
        <dbReference type="Google" id="ProtNLM"/>
    </source>
</evidence>
<organism evidence="1 2">
    <name type="scientific">Plakobranchus ocellatus</name>
    <dbReference type="NCBI Taxonomy" id="259542"/>
    <lineage>
        <taxon>Eukaryota</taxon>
        <taxon>Metazoa</taxon>
        <taxon>Spiralia</taxon>
        <taxon>Lophotrochozoa</taxon>
        <taxon>Mollusca</taxon>
        <taxon>Gastropoda</taxon>
        <taxon>Heterobranchia</taxon>
        <taxon>Euthyneura</taxon>
        <taxon>Panpulmonata</taxon>
        <taxon>Sacoglossa</taxon>
        <taxon>Placobranchoidea</taxon>
        <taxon>Plakobranchidae</taxon>
        <taxon>Plakobranchus</taxon>
    </lineage>
</organism>
<protein>
    <recommendedName>
        <fullName evidence="3">RNase H type-1 domain-containing protein</fullName>
    </recommendedName>
</protein>
<evidence type="ECO:0000313" key="2">
    <source>
        <dbReference type="Proteomes" id="UP000735302"/>
    </source>
</evidence>
<dbReference type="Proteomes" id="UP000735302">
    <property type="component" value="Unassembled WGS sequence"/>
</dbReference>
<dbReference type="AlphaFoldDB" id="A0AAV3ZSH2"/>
<evidence type="ECO:0000313" key="1">
    <source>
        <dbReference type="EMBL" id="GFN97353.1"/>
    </source>
</evidence>
<reference evidence="1 2" key="1">
    <citation type="journal article" date="2021" name="Elife">
        <title>Chloroplast acquisition without the gene transfer in kleptoplastic sea slugs, Plakobranchus ocellatus.</title>
        <authorList>
            <person name="Maeda T."/>
            <person name="Takahashi S."/>
            <person name="Yoshida T."/>
            <person name="Shimamura S."/>
            <person name="Takaki Y."/>
            <person name="Nagai Y."/>
            <person name="Toyoda A."/>
            <person name="Suzuki Y."/>
            <person name="Arimoto A."/>
            <person name="Ishii H."/>
            <person name="Satoh N."/>
            <person name="Nishiyama T."/>
            <person name="Hasebe M."/>
            <person name="Maruyama T."/>
            <person name="Minagawa J."/>
            <person name="Obokata J."/>
            <person name="Shigenobu S."/>
        </authorList>
    </citation>
    <scope>NUCLEOTIDE SEQUENCE [LARGE SCALE GENOMIC DNA]</scope>
</reference>
<dbReference type="EMBL" id="BLXT01002742">
    <property type="protein sequence ID" value="GFN97353.1"/>
    <property type="molecule type" value="Genomic_DNA"/>
</dbReference>